<dbReference type="GO" id="GO:0009102">
    <property type="term" value="P:biotin biosynthetic process"/>
    <property type="evidence" value="ECO:0007669"/>
    <property type="project" value="InterPro"/>
</dbReference>
<dbReference type="RefSeq" id="WP_012021452.1">
    <property type="nucleotide sequence ID" value="NZ_AP019770.1"/>
</dbReference>
<dbReference type="SMART" id="SM00729">
    <property type="entry name" value="Elp3"/>
    <property type="match status" value="1"/>
</dbReference>
<evidence type="ECO:0000313" key="7">
    <source>
        <dbReference type="EMBL" id="AIM27649.1"/>
    </source>
</evidence>
<dbReference type="GO" id="GO:0051539">
    <property type="term" value="F:4 iron, 4 sulfur cluster binding"/>
    <property type="evidence" value="ECO:0007669"/>
    <property type="project" value="UniProtKB-KW"/>
</dbReference>
<keyword evidence="2" id="KW-0949">S-adenosyl-L-methionine</keyword>
<reference evidence="15 16" key="2">
    <citation type="journal article" date="2015" name="Genome Announc.">
        <title>Complete Genome Sequences of Evolved Arsenate-Resistant Metallosphaera sedula Strains.</title>
        <authorList>
            <person name="Ai C."/>
            <person name="McCarthy S."/>
            <person name="Schackwitz W."/>
            <person name="Martin J."/>
            <person name="Lipzen A."/>
            <person name="Blum P."/>
        </authorList>
    </citation>
    <scope>NUCLEOTIDE SEQUENCE [LARGE SCALE GENOMIC DNA]</scope>
    <source>
        <strain evidence="10 16">ARS120-1</strain>
        <strain evidence="11 15">ARS120-2</strain>
        <strain evidence="8 18">ARS50-1</strain>
        <strain evidence="9 17">ARS50-2</strain>
    </source>
</reference>
<evidence type="ECO:0000313" key="18">
    <source>
        <dbReference type="Proteomes" id="UP000068832"/>
    </source>
</evidence>
<dbReference type="Proteomes" id="UP000068832">
    <property type="component" value="Chromosome"/>
</dbReference>
<dbReference type="GO" id="GO:0046872">
    <property type="term" value="F:metal ion binding"/>
    <property type="evidence" value="ECO:0007669"/>
    <property type="project" value="UniProtKB-KW"/>
</dbReference>
<dbReference type="PANTHER" id="PTHR22976:SF2">
    <property type="entry name" value="BIOTIN SYNTHASE, MITOCHONDRIAL"/>
    <property type="match status" value="1"/>
</dbReference>
<keyword evidence="5" id="KW-0411">Iron-sulfur</keyword>
<dbReference type="InterPro" id="IPR007197">
    <property type="entry name" value="rSAM"/>
</dbReference>
<dbReference type="GO" id="GO:0004076">
    <property type="term" value="F:biotin synthase activity"/>
    <property type="evidence" value="ECO:0007669"/>
    <property type="project" value="InterPro"/>
</dbReference>
<evidence type="ECO:0000313" key="16">
    <source>
        <dbReference type="Proteomes" id="UP000062398"/>
    </source>
</evidence>
<evidence type="ECO:0000256" key="4">
    <source>
        <dbReference type="ARBA" id="ARBA00023004"/>
    </source>
</evidence>
<dbReference type="Proteomes" id="UP000061362">
    <property type="component" value="Chromosome"/>
</dbReference>
<dbReference type="EMBL" id="CP012172">
    <property type="protein sequence ID" value="AKV74506.1"/>
    <property type="molecule type" value="Genomic_DNA"/>
</dbReference>
<reference evidence="12 14" key="3">
    <citation type="submission" date="2015-07" db="EMBL/GenBank/DDBJ databases">
        <title>Physiological, transcriptional responses and genome re-sequencing of acid resistant extremely thermoacidophilic Metallosphaera sedula SARC-M1.</title>
        <authorList>
            <person name="Ai C."/>
            <person name="McCarthy S."/>
            <person name="Eckrich V."/>
            <person name="Rudrappa D."/>
            <person name="Qiu G."/>
            <person name="Blum P."/>
        </authorList>
    </citation>
    <scope>NUCLEOTIDE SEQUENCE [LARGE SCALE GENOMIC DNA]</scope>
    <source>
        <strain evidence="12 14">SARC-M1</strain>
    </source>
</reference>
<evidence type="ECO:0000256" key="3">
    <source>
        <dbReference type="ARBA" id="ARBA00022723"/>
    </source>
</evidence>
<dbReference type="SFLD" id="SFLDS00029">
    <property type="entry name" value="Radical_SAM"/>
    <property type="match status" value="1"/>
</dbReference>
<dbReference type="PATRIC" id="fig|43687.5.peg.1637"/>
<proteinExistence type="predicted"/>
<sequence length="266" mass="30179">MEVLLSAGTYYAITKGTYYSETAYALMKGGCVNQCKFCSQSLSNNADKSYLSRVKWYSVSLEAVKEKLSTFKRFCLQTVVKPGFEDEVVKIVSEVQTRKSVTTVPISTEYLKLLKERGVDYLGVGMDTTEGNWENVAKPGKFSDYLDFVKRAIQVFGKGKVYVHLVYGLGEREDEFVELMKHLYSLGAEVALFAFTPVKGTPMESRPPPRLEDYRRIQRIRFSLSHGFDGGDLSYLTSGCPSCDRPFYNEDPRGKLYNIPIMVKRE</sequence>
<keyword evidence="3" id="KW-0479">Metal-binding</keyword>
<evidence type="ECO:0000313" key="15">
    <source>
        <dbReference type="Proteomes" id="UP000061362"/>
    </source>
</evidence>
<accession>A0A088E5D9</accession>
<dbReference type="OrthoDB" id="15118at2157"/>
<evidence type="ECO:0000313" key="12">
    <source>
        <dbReference type="EMBL" id="AKV83481.1"/>
    </source>
</evidence>
<dbReference type="Gene3D" id="3.20.20.70">
    <property type="entry name" value="Aldolase class I"/>
    <property type="match status" value="1"/>
</dbReference>
<dbReference type="Pfam" id="PF04055">
    <property type="entry name" value="Radical_SAM"/>
    <property type="match status" value="1"/>
</dbReference>
<protein>
    <submittedName>
        <fullName evidence="7">Radical SAM domain protein</fullName>
    </submittedName>
    <submittedName>
        <fullName evidence="8">Radical SAM protein</fullName>
    </submittedName>
</protein>
<dbReference type="InterPro" id="IPR058240">
    <property type="entry name" value="rSAM_sf"/>
</dbReference>
<dbReference type="Proteomes" id="UP000029084">
    <property type="component" value="Chromosome"/>
</dbReference>
<dbReference type="PANTHER" id="PTHR22976">
    <property type="entry name" value="BIOTIN SYNTHASE"/>
    <property type="match status" value="1"/>
</dbReference>
<dbReference type="PROSITE" id="PS51918">
    <property type="entry name" value="RADICAL_SAM"/>
    <property type="match status" value="1"/>
</dbReference>
<dbReference type="GO" id="GO:0051537">
    <property type="term" value="F:2 iron, 2 sulfur cluster binding"/>
    <property type="evidence" value="ECO:0007669"/>
    <property type="project" value="TreeGrafter"/>
</dbReference>
<evidence type="ECO:0000313" key="17">
    <source>
        <dbReference type="Proteomes" id="UP000062475"/>
    </source>
</evidence>
<dbReference type="EMBL" id="CP012173">
    <property type="protein sequence ID" value="AKV76745.1"/>
    <property type="molecule type" value="Genomic_DNA"/>
</dbReference>
<dbReference type="EMBL" id="CP012175">
    <property type="protein sequence ID" value="AKV81241.1"/>
    <property type="molecule type" value="Genomic_DNA"/>
</dbReference>
<evidence type="ECO:0000313" key="14">
    <source>
        <dbReference type="Proteomes" id="UP000056255"/>
    </source>
</evidence>
<dbReference type="AlphaFoldDB" id="A0A088E5D9"/>
<feature type="domain" description="Radical SAM core" evidence="6">
    <location>
        <begin position="17"/>
        <end position="229"/>
    </location>
</feature>
<dbReference type="EMBL" id="CP008822">
    <property type="protein sequence ID" value="AIM27649.1"/>
    <property type="molecule type" value="Genomic_DNA"/>
</dbReference>
<evidence type="ECO:0000256" key="1">
    <source>
        <dbReference type="ARBA" id="ARBA00022485"/>
    </source>
</evidence>
<evidence type="ECO:0000256" key="5">
    <source>
        <dbReference type="ARBA" id="ARBA00023014"/>
    </source>
</evidence>
<dbReference type="InterPro" id="IPR013785">
    <property type="entry name" value="Aldolase_TIM"/>
</dbReference>
<evidence type="ECO:0000256" key="2">
    <source>
        <dbReference type="ARBA" id="ARBA00022691"/>
    </source>
</evidence>
<name>A0A088E5D9_9CREN</name>
<keyword evidence="4" id="KW-0408">Iron</keyword>
<dbReference type="CDD" id="cd01335">
    <property type="entry name" value="Radical_SAM"/>
    <property type="match status" value="1"/>
</dbReference>
<dbReference type="GeneID" id="91756012"/>
<organism evidence="7 13">
    <name type="scientific">Metallosphaera sedula</name>
    <dbReference type="NCBI Taxonomy" id="43687"/>
    <lineage>
        <taxon>Archaea</taxon>
        <taxon>Thermoproteota</taxon>
        <taxon>Thermoprotei</taxon>
        <taxon>Sulfolobales</taxon>
        <taxon>Sulfolobaceae</taxon>
        <taxon>Metallosphaera</taxon>
    </lineage>
</organism>
<dbReference type="SUPFAM" id="SSF102114">
    <property type="entry name" value="Radical SAM enzymes"/>
    <property type="match status" value="1"/>
</dbReference>
<dbReference type="EMBL" id="CP012176">
    <property type="protein sequence ID" value="AKV83481.1"/>
    <property type="molecule type" value="Genomic_DNA"/>
</dbReference>
<reference evidence="7 13" key="1">
    <citation type="journal article" date="2014" name="J. Bacteriol.">
        <title>Role of an Archaeal PitA Transporter in the Copper and Arsenic Resistance of Metallosphaera sedula, an Extreme Thermoacidophile.</title>
        <authorList>
            <person name="McCarthy S."/>
            <person name="Ai C."/>
            <person name="Wheaton G."/>
            <person name="Tevatia R."/>
            <person name="Eckrich V."/>
            <person name="Kelly R."/>
            <person name="Blum P."/>
        </authorList>
    </citation>
    <scope>NUCLEOTIDE SEQUENCE [LARGE SCALE GENOMIC DNA]</scope>
    <source>
        <strain evidence="7 13">CuR1</strain>
    </source>
</reference>
<dbReference type="OMA" id="CNRPFYN"/>
<dbReference type="EMBL" id="CP012174">
    <property type="protein sequence ID" value="AKV78996.1"/>
    <property type="molecule type" value="Genomic_DNA"/>
</dbReference>
<keyword evidence="1" id="KW-0004">4Fe-4S</keyword>
<gene>
    <name evidence="7" type="ORF">HA72_1508</name>
    <name evidence="8" type="ORF">MsedA_1530</name>
    <name evidence="9" type="ORF">MsedB_1532</name>
    <name evidence="10" type="ORF">MsedC_1530</name>
    <name evidence="11" type="ORF">MsedD_1531</name>
    <name evidence="12" type="ORF">MsedE_1536</name>
</gene>
<dbReference type="SFLD" id="SFLDG01098">
    <property type="entry name" value="Uncharacterised_Radical_SAM_Su"/>
    <property type="match status" value="1"/>
</dbReference>
<evidence type="ECO:0000259" key="6">
    <source>
        <dbReference type="PROSITE" id="PS51918"/>
    </source>
</evidence>
<dbReference type="InterPro" id="IPR002684">
    <property type="entry name" value="Biotin_synth/BioAB"/>
</dbReference>
<dbReference type="Proteomes" id="UP000062475">
    <property type="component" value="Chromosome"/>
</dbReference>
<evidence type="ECO:0000313" key="11">
    <source>
        <dbReference type="EMBL" id="AKV81241.1"/>
    </source>
</evidence>
<evidence type="ECO:0000313" key="9">
    <source>
        <dbReference type="EMBL" id="AKV76745.1"/>
    </source>
</evidence>
<evidence type="ECO:0000313" key="8">
    <source>
        <dbReference type="EMBL" id="AKV74506.1"/>
    </source>
</evidence>
<evidence type="ECO:0000313" key="13">
    <source>
        <dbReference type="Proteomes" id="UP000029084"/>
    </source>
</evidence>
<dbReference type="InterPro" id="IPR006638">
    <property type="entry name" value="Elp3/MiaA/NifB-like_rSAM"/>
</dbReference>
<evidence type="ECO:0000313" key="10">
    <source>
        <dbReference type="EMBL" id="AKV78996.1"/>
    </source>
</evidence>
<dbReference type="Proteomes" id="UP000062398">
    <property type="component" value="Chromosome"/>
</dbReference>
<dbReference type="Proteomes" id="UP000056255">
    <property type="component" value="Chromosome"/>
</dbReference>